<evidence type="ECO:0000256" key="3">
    <source>
        <dbReference type="ARBA" id="ARBA00022989"/>
    </source>
</evidence>
<dbReference type="EMBL" id="SUME01000001">
    <property type="protein sequence ID" value="TJZ62834.1"/>
    <property type="molecule type" value="Genomic_DNA"/>
</dbReference>
<dbReference type="Proteomes" id="UP000306808">
    <property type="component" value="Unassembled WGS sequence"/>
</dbReference>
<keyword evidence="2 5" id="KW-0812">Transmembrane</keyword>
<feature type="transmembrane region" description="Helical" evidence="5">
    <location>
        <begin position="252"/>
        <end position="271"/>
    </location>
</feature>
<dbReference type="PRINTS" id="PR00762">
    <property type="entry name" value="CLCHANNEL"/>
</dbReference>
<gene>
    <name evidence="6" type="ORF">FAZ15_00540</name>
</gene>
<feature type="transmembrane region" description="Helical" evidence="5">
    <location>
        <begin position="91"/>
        <end position="109"/>
    </location>
</feature>
<dbReference type="OrthoDB" id="9767361at2"/>
<dbReference type="RefSeq" id="WP_136899091.1">
    <property type="nucleotide sequence ID" value="NZ_SUME01000001.1"/>
</dbReference>
<dbReference type="InterPro" id="IPR001807">
    <property type="entry name" value="ClC"/>
</dbReference>
<dbReference type="GO" id="GO:0016020">
    <property type="term" value="C:membrane"/>
    <property type="evidence" value="ECO:0007669"/>
    <property type="project" value="UniProtKB-SubCell"/>
</dbReference>
<feature type="transmembrane region" description="Helical" evidence="5">
    <location>
        <begin position="50"/>
        <end position="66"/>
    </location>
</feature>
<evidence type="ECO:0000313" key="7">
    <source>
        <dbReference type="Proteomes" id="UP000306808"/>
    </source>
</evidence>
<dbReference type="PANTHER" id="PTHR43427">
    <property type="entry name" value="CHLORIDE CHANNEL PROTEIN CLC-E"/>
    <property type="match status" value="1"/>
</dbReference>
<dbReference type="PANTHER" id="PTHR43427:SF12">
    <property type="entry name" value="CHLORIDE TRANSPORTER"/>
    <property type="match status" value="1"/>
</dbReference>
<feature type="transmembrane region" description="Helical" evidence="5">
    <location>
        <begin position="180"/>
        <end position="198"/>
    </location>
</feature>
<feature type="transmembrane region" description="Helical" evidence="5">
    <location>
        <begin position="292"/>
        <end position="311"/>
    </location>
</feature>
<comment type="subcellular location">
    <subcellularLocation>
        <location evidence="1">Membrane</location>
        <topology evidence="1">Multi-pass membrane protein</topology>
    </subcellularLocation>
</comment>
<comment type="caution">
    <text evidence="6">The sequence shown here is derived from an EMBL/GenBank/DDBJ whole genome shotgun (WGS) entry which is preliminary data.</text>
</comment>
<keyword evidence="3 5" id="KW-1133">Transmembrane helix</keyword>
<dbReference type="SUPFAM" id="SSF81340">
    <property type="entry name" value="Clc chloride channel"/>
    <property type="match status" value="1"/>
</dbReference>
<dbReference type="Gene3D" id="1.10.3080.10">
    <property type="entry name" value="Clc chloride channel"/>
    <property type="match status" value="1"/>
</dbReference>
<evidence type="ECO:0000256" key="1">
    <source>
        <dbReference type="ARBA" id="ARBA00004141"/>
    </source>
</evidence>
<sequence length="401" mass="43764">MSTLWSRVHSHGLIKWSTIIIATGISVGIISAAFLFALNYVSNLREQNKWIVLFLPLAGLLIVYLYKNYGTRANKGNNLILEEYYHPSTPIPWIMAPLVILTTLLTHLFGGSAGREGTAVQYGATIGEQLSMRLQLSKKERRIVLCCGIAAGFASLFGTPLAATIFAVEVFRVGRKRYKTLLPVVITAYLAHGICLILKAPHSHYPQVIITDFISFDVLWIVGLGLLCGIISRLFIYSGDLFSQLFKRLPNAYLRIAIGSVVIIIFTICLGTTKYTGLGLPTIAAAFQQPQALYDFFLKILLTTLTLSIGFKGGEVTPLFFIGATFASALSLYIPVDIMLLTAVGFVSVFAGSTKTPLACAIMAMELFGIPVGIYAVMGCFSAVMVSGRKGIYSSQRNIKF</sequence>
<protein>
    <submittedName>
        <fullName evidence="6">Chloride channel protein</fullName>
    </submittedName>
</protein>
<dbReference type="InterPro" id="IPR014743">
    <property type="entry name" value="Cl-channel_core"/>
</dbReference>
<evidence type="ECO:0000313" key="6">
    <source>
        <dbReference type="EMBL" id="TJZ62834.1"/>
    </source>
</evidence>
<reference evidence="6 7" key="1">
    <citation type="submission" date="2019-04" db="EMBL/GenBank/DDBJ databases">
        <title>Sphingobacterium olei sp. nov., isolated from oil-contaminated soil.</title>
        <authorList>
            <person name="Liu B."/>
        </authorList>
    </citation>
    <scope>NUCLEOTIDE SEQUENCE [LARGE SCALE GENOMIC DNA]</scope>
    <source>
        <strain evidence="6 7">HAL-9</strain>
    </source>
</reference>
<feature type="transmembrane region" description="Helical" evidence="5">
    <location>
        <begin position="143"/>
        <end position="168"/>
    </location>
</feature>
<keyword evidence="7" id="KW-1185">Reference proteome</keyword>
<dbReference type="Pfam" id="PF00654">
    <property type="entry name" value="Voltage_CLC"/>
    <property type="match status" value="1"/>
</dbReference>
<organism evidence="6 7">
    <name type="scientific">Sphingobacterium olei</name>
    <dbReference type="NCBI Taxonomy" id="2571155"/>
    <lineage>
        <taxon>Bacteria</taxon>
        <taxon>Pseudomonadati</taxon>
        <taxon>Bacteroidota</taxon>
        <taxon>Sphingobacteriia</taxon>
        <taxon>Sphingobacteriales</taxon>
        <taxon>Sphingobacteriaceae</taxon>
        <taxon>Sphingobacterium</taxon>
    </lineage>
</organism>
<evidence type="ECO:0000256" key="5">
    <source>
        <dbReference type="SAM" id="Phobius"/>
    </source>
</evidence>
<feature type="transmembrane region" description="Helical" evidence="5">
    <location>
        <begin position="370"/>
        <end position="388"/>
    </location>
</feature>
<feature type="transmembrane region" description="Helical" evidence="5">
    <location>
        <begin position="210"/>
        <end position="232"/>
    </location>
</feature>
<proteinExistence type="predicted"/>
<evidence type="ECO:0000256" key="4">
    <source>
        <dbReference type="ARBA" id="ARBA00023136"/>
    </source>
</evidence>
<dbReference type="AlphaFoldDB" id="A0A4U0PIV6"/>
<dbReference type="GO" id="GO:0015108">
    <property type="term" value="F:chloride transmembrane transporter activity"/>
    <property type="evidence" value="ECO:0007669"/>
    <property type="project" value="InterPro"/>
</dbReference>
<evidence type="ECO:0000256" key="2">
    <source>
        <dbReference type="ARBA" id="ARBA00022692"/>
    </source>
</evidence>
<feature type="transmembrane region" description="Helical" evidence="5">
    <location>
        <begin position="16"/>
        <end position="38"/>
    </location>
</feature>
<name>A0A4U0PIV6_9SPHI</name>
<keyword evidence="4 5" id="KW-0472">Membrane</keyword>
<dbReference type="InterPro" id="IPR050368">
    <property type="entry name" value="ClC-type_chloride_channel"/>
</dbReference>
<accession>A0A4U0PIV6</accession>